<dbReference type="RefSeq" id="WP_311349190.1">
    <property type="nucleotide sequence ID" value="NZ_JAVRHR010000001.1"/>
</dbReference>
<protein>
    <submittedName>
        <fullName evidence="5">GyrI-like domain-containing protein</fullName>
    </submittedName>
</protein>
<dbReference type="SUPFAM" id="SSF46689">
    <property type="entry name" value="Homeodomain-like"/>
    <property type="match status" value="2"/>
</dbReference>
<keyword evidence="1" id="KW-0805">Transcription regulation</keyword>
<keyword evidence="3" id="KW-0804">Transcription</keyword>
<dbReference type="Gene3D" id="3.20.80.10">
    <property type="entry name" value="Regulatory factor, effector binding domain"/>
    <property type="match status" value="1"/>
</dbReference>
<feature type="domain" description="HTH araC/xylS-type" evidence="4">
    <location>
        <begin position="13"/>
        <end position="111"/>
    </location>
</feature>
<dbReference type="Proteomes" id="UP001255246">
    <property type="component" value="Unassembled WGS sequence"/>
</dbReference>
<dbReference type="InterPro" id="IPR018060">
    <property type="entry name" value="HTH_AraC"/>
</dbReference>
<dbReference type="EMBL" id="JAVRHR010000001">
    <property type="protein sequence ID" value="MDT0605620.1"/>
    <property type="molecule type" value="Genomic_DNA"/>
</dbReference>
<evidence type="ECO:0000259" key="4">
    <source>
        <dbReference type="PROSITE" id="PS01124"/>
    </source>
</evidence>
<name>A0ABU3A621_9FLAO</name>
<sequence>MEKLNVTYRRRIEQVIEYINNNLDQSLTLNQLAQVACFSPYHFHRIFVAVTDETVNNFTNRMRLEKGVRLLKFSKVSVLNIALETGFSSAATFSRSFKQYFGLTAMEFRKKGNLRNSKIGKDLHLVKPYLAAMNVSKDQQNFHIKLKTLPRRRVAFIRVMNSFRKRVVLQAYERMITWAKRIGIYDSETIFGMSLDDIMTTPKSKYRYDVCMPIPNTLVVQADFISTMYIPNCKYATTLVSGDINRVTAAFYYLYEGWLINSSYEPEHQQAIEIFRDKDNVCNWDHFELELCIPIKSF</sequence>
<dbReference type="SMART" id="SM00342">
    <property type="entry name" value="HTH_ARAC"/>
    <property type="match status" value="1"/>
</dbReference>
<dbReference type="PANTHER" id="PTHR40055">
    <property type="entry name" value="TRANSCRIPTIONAL REGULATOR YGIV-RELATED"/>
    <property type="match status" value="1"/>
</dbReference>
<evidence type="ECO:0000256" key="1">
    <source>
        <dbReference type="ARBA" id="ARBA00023015"/>
    </source>
</evidence>
<dbReference type="PROSITE" id="PS01124">
    <property type="entry name" value="HTH_ARAC_FAMILY_2"/>
    <property type="match status" value="1"/>
</dbReference>
<gene>
    <name evidence="5" type="ORF">RM706_01185</name>
</gene>
<dbReference type="PRINTS" id="PR00032">
    <property type="entry name" value="HTHARAC"/>
</dbReference>
<keyword evidence="6" id="KW-1185">Reference proteome</keyword>
<dbReference type="InterPro" id="IPR050908">
    <property type="entry name" value="SmbC-like"/>
</dbReference>
<evidence type="ECO:0000256" key="2">
    <source>
        <dbReference type="ARBA" id="ARBA00023125"/>
    </source>
</evidence>
<dbReference type="InterPro" id="IPR018062">
    <property type="entry name" value="HTH_AraC-typ_CS"/>
</dbReference>
<dbReference type="SMART" id="SM00871">
    <property type="entry name" value="AraC_E_bind"/>
    <property type="match status" value="1"/>
</dbReference>
<keyword evidence="2" id="KW-0238">DNA-binding</keyword>
<dbReference type="Pfam" id="PF12833">
    <property type="entry name" value="HTH_18"/>
    <property type="match status" value="1"/>
</dbReference>
<evidence type="ECO:0000313" key="5">
    <source>
        <dbReference type="EMBL" id="MDT0605620.1"/>
    </source>
</evidence>
<comment type="caution">
    <text evidence="5">The sequence shown here is derived from an EMBL/GenBank/DDBJ whole genome shotgun (WGS) entry which is preliminary data.</text>
</comment>
<evidence type="ECO:0000313" key="6">
    <source>
        <dbReference type="Proteomes" id="UP001255246"/>
    </source>
</evidence>
<dbReference type="InterPro" id="IPR011256">
    <property type="entry name" value="Reg_factor_effector_dom_sf"/>
</dbReference>
<evidence type="ECO:0000256" key="3">
    <source>
        <dbReference type="ARBA" id="ARBA00023163"/>
    </source>
</evidence>
<dbReference type="InterPro" id="IPR010499">
    <property type="entry name" value="AraC_E-bd"/>
</dbReference>
<proteinExistence type="predicted"/>
<reference evidence="5 6" key="1">
    <citation type="submission" date="2023-09" db="EMBL/GenBank/DDBJ databases">
        <authorList>
            <person name="Rey-Velasco X."/>
        </authorList>
    </citation>
    <scope>NUCLEOTIDE SEQUENCE [LARGE SCALE GENOMIC DNA]</scope>
    <source>
        <strain evidence="5 6">F388</strain>
    </source>
</reference>
<accession>A0ABU3A621</accession>
<dbReference type="Pfam" id="PF06445">
    <property type="entry name" value="GyrI-like"/>
    <property type="match status" value="1"/>
</dbReference>
<organism evidence="5 6">
    <name type="scientific">Croceitalea rosinachiae</name>
    <dbReference type="NCBI Taxonomy" id="3075596"/>
    <lineage>
        <taxon>Bacteria</taxon>
        <taxon>Pseudomonadati</taxon>
        <taxon>Bacteroidota</taxon>
        <taxon>Flavobacteriia</taxon>
        <taxon>Flavobacteriales</taxon>
        <taxon>Flavobacteriaceae</taxon>
        <taxon>Croceitalea</taxon>
    </lineage>
</organism>
<dbReference type="InterPro" id="IPR020449">
    <property type="entry name" value="Tscrpt_reg_AraC-type_HTH"/>
</dbReference>
<dbReference type="Gene3D" id="1.10.10.60">
    <property type="entry name" value="Homeodomain-like"/>
    <property type="match status" value="2"/>
</dbReference>
<dbReference type="InterPro" id="IPR009057">
    <property type="entry name" value="Homeodomain-like_sf"/>
</dbReference>
<dbReference type="SUPFAM" id="SSF55136">
    <property type="entry name" value="Probable bacterial effector-binding domain"/>
    <property type="match status" value="1"/>
</dbReference>
<dbReference type="PROSITE" id="PS00041">
    <property type="entry name" value="HTH_ARAC_FAMILY_1"/>
    <property type="match status" value="1"/>
</dbReference>
<dbReference type="InterPro" id="IPR029442">
    <property type="entry name" value="GyrI-like"/>
</dbReference>
<dbReference type="PANTHER" id="PTHR40055:SF1">
    <property type="entry name" value="TRANSCRIPTIONAL REGULATOR YGIV-RELATED"/>
    <property type="match status" value="1"/>
</dbReference>